<evidence type="ECO:0000313" key="11">
    <source>
        <dbReference type="Proteomes" id="UP001164390"/>
    </source>
</evidence>
<evidence type="ECO:0000256" key="5">
    <source>
        <dbReference type="ARBA" id="ARBA00022970"/>
    </source>
</evidence>
<keyword evidence="5" id="KW-0029">Amino-acid transport</keyword>
<evidence type="ECO:0000256" key="7">
    <source>
        <dbReference type="ARBA" id="ARBA00023136"/>
    </source>
</evidence>
<evidence type="ECO:0000256" key="8">
    <source>
        <dbReference type="RuleBase" id="RU363032"/>
    </source>
</evidence>
<feature type="transmembrane region" description="Helical" evidence="8">
    <location>
        <begin position="106"/>
        <end position="130"/>
    </location>
</feature>
<feature type="transmembrane region" description="Helical" evidence="8">
    <location>
        <begin position="243"/>
        <end position="262"/>
    </location>
</feature>
<feature type="transmembrane region" description="Helical" evidence="8">
    <location>
        <begin position="142"/>
        <end position="159"/>
    </location>
</feature>
<evidence type="ECO:0000259" key="9">
    <source>
        <dbReference type="PROSITE" id="PS50928"/>
    </source>
</evidence>
<protein>
    <submittedName>
        <fullName evidence="10">Amino acid ABC transporter permease</fullName>
    </submittedName>
</protein>
<dbReference type="SUPFAM" id="SSF161098">
    <property type="entry name" value="MetI-like"/>
    <property type="match status" value="1"/>
</dbReference>
<evidence type="ECO:0000256" key="3">
    <source>
        <dbReference type="ARBA" id="ARBA00022475"/>
    </source>
</evidence>
<keyword evidence="3" id="KW-1003">Cell membrane</keyword>
<keyword evidence="4 8" id="KW-0812">Transmembrane</keyword>
<accession>A0AA46TIZ7</accession>
<keyword evidence="7 8" id="KW-0472">Membrane</keyword>
<dbReference type="InterPro" id="IPR043429">
    <property type="entry name" value="ArtM/GltK/GlnP/TcyL/YhdX-like"/>
</dbReference>
<dbReference type="CDD" id="cd06261">
    <property type="entry name" value="TM_PBP2"/>
    <property type="match status" value="1"/>
</dbReference>
<dbReference type="GO" id="GO:0043190">
    <property type="term" value="C:ATP-binding cassette (ABC) transporter complex"/>
    <property type="evidence" value="ECO:0007669"/>
    <property type="project" value="InterPro"/>
</dbReference>
<comment type="similarity">
    <text evidence="8">Belongs to the binding-protein-dependent transport system permease family.</text>
</comment>
<evidence type="ECO:0000256" key="6">
    <source>
        <dbReference type="ARBA" id="ARBA00022989"/>
    </source>
</evidence>
<dbReference type="PROSITE" id="PS50928">
    <property type="entry name" value="ABC_TM1"/>
    <property type="match status" value="1"/>
</dbReference>
<dbReference type="GO" id="GO:0006865">
    <property type="term" value="P:amino acid transport"/>
    <property type="evidence" value="ECO:0007669"/>
    <property type="project" value="UniProtKB-KW"/>
</dbReference>
<dbReference type="Proteomes" id="UP001164390">
    <property type="component" value="Chromosome"/>
</dbReference>
<dbReference type="Pfam" id="PF00528">
    <property type="entry name" value="BPD_transp_1"/>
    <property type="match status" value="1"/>
</dbReference>
<comment type="subcellular location">
    <subcellularLocation>
        <location evidence="1 8">Cell membrane</location>
        <topology evidence="1 8">Multi-pass membrane protein</topology>
    </subcellularLocation>
</comment>
<feature type="transmembrane region" description="Helical" evidence="8">
    <location>
        <begin position="205"/>
        <end position="223"/>
    </location>
</feature>
<evidence type="ECO:0000256" key="4">
    <source>
        <dbReference type="ARBA" id="ARBA00022692"/>
    </source>
</evidence>
<dbReference type="PANTHER" id="PTHR30614:SF0">
    <property type="entry name" value="L-CYSTINE TRANSPORT SYSTEM PERMEASE PROTEIN TCYL"/>
    <property type="match status" value="1"/>
</dbReference>
<sequence length="279" mass="30547">MAETATAEPKPRLSPRKRAQRIRIAQYVGLVVVLLVAAFAANWDQIVDVFFNPDDIKMTFEQGLWDALVKTIEYSLGGFVLGLAGGTLLALMRLSSVGPYRWIATAYIEFFRGLPTLIVFMVLSLLPIAFDGLTVPFDPFGVVWLSLGIVGTAYMAETIRGGIEAVPRGQTEAARTLGMTSAQATRKIVLPQAFRTMLPPLTNELILLVKDSSLVYVIGFSAANYDLTKLGRELANTTLNLTPLIVAGVAYLIITLPLSYLVRRLEARTGGANVRRFDH</sequence>
<reference evidence="10" key="1">
    <citation type="submission" date="2022-01" db="EMBL/GenBank/DDBJ databases">
        <title>Nocardioidaceae gen. sp. A5X3R13.</title>
        <authorList>
            <person name="Lopez Marin M.A."/>
            <person name="Uhlik O."/>
        </authorList>
    </citation>
    <scope>NUCLEOTIDE SEQUENCE</scope>
    <source>
        <strain evidence="10">A5X3R13</strain>
    </source>
</reference>
<dbReference type="PANTHER" id="PTHR30614">
    <property type="entry name" value="MEMBRANE COMPONENT OF AMINO ACID ABC TRANSPORTER"/>
    <property type="match status" value="1"/>
</dbReference>
<feature type="transmembrane region" description="Helical" evidence="8">
    <location>
        <begin position="24"/>
        <end position="43"/>
    </location>
</feature>
<dbReference type="RefSeq" id="WP_271634574.1">
    <property type="nucleotide sequence ID" value="NZ_CP094970.1"/>
</dbReference>
<organism evidence="10 11">
    <name type="scientific">Solicola gregarius</name>
    <dbReference type="NCBI Taxonomy" id="2908642"/>
    <lineage>
        <taxon>Bacteria</taxon>
        <taxon>Bacillati</taxon>
        <taxon>Actinomycetota</taxon>
        <taxon>Actinomycetes</taxon>
        <taxon>Propionibacteriales</taxon>
        <taxon>Nocardioidaceae</taxon>
        <taxon>Solicola</taxon>
    </lineage>
</organism>
<dbReference type="GO" id="GO:0022857">
    <property type="term" value="F:transmembrane transporter activity"/>
    <property type="evidence" value="ECO:0007669"/>
    <property type="project" value="InterPro"/>
</dbReference>
<dbReference type="InterPro" id="IPR035906">
    <property type="entry name" value="MetI-like_sf"/>
</dbReference>
<feature type="transmembrane region" description="Helical" evidence="8">
    <location>
        <begin position="74"/>
        <end position="94"/>
    </location>
</feature>
<dbReference type="AlphaFoldDB" id="A0AA46TIZ7"/>
<name>A0AA46TIZ7_9ACTN</name>
<dbReference type="EMBL" id="CP094970">
    <property type="protein sequence ID" value="UYM05749.1"/>
    <property type="molecule type" value="Genomic_DNA"/>
</dbReference>
<proteinExistence type="inferred from homology"/>
<keyword evidence="6 8" id="KW-1133">Transmembrane helix</keyword>
<dbReference type="KEGG" id="sgrg:L0C25_01335"/>
<dbReference type="InterPro" id="IPR010065">
    <property type="entry name" value="AA_ABC_transptr_permease_3TM"/>
</dbReference>
<keyword evidence="2 8" id="KW-0813">Transport</keyword>
<dbReference type="InterPro" id="IPR000515">
    <property type="entry name" value="MetI-like"/>
</dbReference>
<feature type="domain" description="ABC transmembrane type-1" evidence="9">
    <location>
        <begin position="68"/>
        <end position="262"/>
    </location>
</feature>
<dbReference type="NCBIfam" id="TIGR01726">
    <property type="entry name" value="HEQRo_perm_3TM"/>
    <property type="match status" value="1"/>
</dbReference>
<dbReference type="Gene3D" id="1.10.3720.10">
    <property type="entry name" value="MetI-like"/>
    <property type="match status" value="1"/>
</dbReference>
<gene>
    <name evidence="10" type="ORF">L0C25_01335</name>
</gene>
<evidence type="ECO:0000313" key="10">
    <source>
        <dbReference type="EMBL" id="UYM05749.1"/>
    </source>
</evidence>
<keyword evidence="11" id="KW-1185">Reference proteome</keyword>
<evidence type="ECO:0000256" key="1">
    <source>
        <dbReference type="ARBA" id="ARBA00004651"/>
    </source>
</evidence>
<evidence type="ECO:0000256" key="2">
    <source>
        <dbReference type="ARBA" id="ARBA00022448"/>
    </source>
</evidence>